<reference evidence="1" key="1">
    <citation type="journal article" date="2014" name="Front. Microbiol.">
        <title>High frequency of phylogenetically diverse reductive dehalogenase-homologous genes in deep subseafloor sedimentary metagenomes.</title>
        <authorList>
            <person name="Kawai M."/>
            <person name="Futagami T."/>
            <person name="Toyoda A."/>
            <person name="Takaki Y."/>
            <person name="Nishi S."/>
            <person name="Hori S."/>
            <person name="Arai W."/>
            <person name="Tsubouchi T."/>
            <person name="Morono Y."/>
            <person name="Uchiyama I."/>
            <person name="Ito T."/>
            <person name="Fujiyama A."/>
            <person name="Inagaki F."/>
            <person name="Takami H."/>
        </authorList>
    </citation>
    <scope>NUCLEOTIDE SEQUENCE</scope>
    <source>
        <strain evidence="1">Expedition CK06-06</strain>
    </source>
</reference>
<name>X0ZM79_9ZZZZ</name>
<proteinExistence type="predicted"/>
<accession>X0ZM79</accession>
<protein>
    <submittedName>
        <fullName evidence="1">Uncharacterized protein</fullName>
    </submittedName>
</protein>
<gene>
    <name evidence="1" type="ORF">S01H1_82366</name>
</gene>
<dbReference type="EMBL" id="BARS01055828">
    <property type="protein sequence ID" value="GAG49336.1"/>
    <property type="molecule type" value="Genomic_DNA"/>
</dbReference>
<sequence length="68" mass="8119">MMYPCPYGMAAWMCTYHLHCVDQTLCQHKRNKELSEQEPGEKVKDCEEFIVDKRFRDHAKRIMDNPGE</sequence>
<comment type="caution">
    <text evidence="1">The sequence shown here is derived from an EMBL/GenBank/DDBJ whole genome shotgun (WGS) entry which is preliminary data.</text>
</comment>
<organism evidence="1">
    <name type="scientific">marine sediment metagenome</name>
    <dbReference type="NCBI Taxonomy" id="412755"/>
    <lineage>
        <taxon>unclassified sequences</taxon>
        <taxon>metagenomes</taxon>
        <taxon>ecological metagenomes</taxon>
    </lineage>
</organism>
<dbReference type="AlphaFoldDB" id="X0ZM79"/>
<evidence type="ECO:0000313" key="1">
    <source>
        <dbReference type="EMBL" id="GAG49336.1"/>
    </source>
</evidence>